<dbReference type="PANTHER" id="PTHR30629">
    <property type="entry name" value="PROPHAGE INTEGRASE"/>
    <property type="match status" value="1"/>
</dbReference>
<dbReference type="InterPro" id="IPR025166">
    <property type="entry name" value="Integrase_DNA_bind_dom"/>
</dbReference>
<comment type="caution">
    <text evidence="4">The sequence shown here is derived from an EMBL/GenBank/DDBJ whole genome shotgun (WGS) entry which is preliminary data.</text>
</comment>
<dbReference type="Pfam" id="PF13356">
    <property type="entry name" value="Arm-DNA-bind_3"/>
    <property type="match status" value="1"/>
</dbReference>
<accession>A0A1B8H713</accession>
<dbReference type="InterPro" id="IPR038488">
    <property type="entry name" value="Integrase_DNA-bd_sf"/>
</dbReference>
<dbReference type="Proteomes" id="UP000092247">
    <property type="component" value="Unassembled WGS sequence"/>
</dbReference>
<evidence type="ECO:0000313" key="5">
    <source>
        <dbReference type="Proteomes" id="UP000092247"/>
    </source>
</evidence>
<proteinExistence type="inferred from homology"/>
<gene>
    <name evidence="4" type="ORF">AYY17_08130</name>
</gene>
<organism evidence="4 5">
    <name type="scientific">Morganella psychrotolerans</name>
    <dbReference type="NCBI Taxonomy" id="368603"/>
    <lineage>
        <taxon>Bacteria</taxon>
        <taxon>Pseudomonadati</taxon>
        <taxon>Pseudomonadota</taxon>
        <taxon>Gammaproteobacteria</taxon>
        <taxon>Enterobacterales</taxon>
        <taxon>Morganellaceae</taxon>
        <taxon>Morganella</taxon>
    </lineage>
</organism>
<evidence type="ECO:0000256" key="1">
    <source>
        <dbReference type="ARBA" id="ARBA00008857"/>
    </source>
</evidence>
<dbReference type="PANTHER" id="PTHR30629:SF2">
    <property type="entry name" value="PROPHAGE INTEGRASE INTS-RELATED"/>
    <property type="match status" value="1"/>
</dbReference>
<name>A0A1B8H713_9GAMM</name>
<evidence type="ECO:0000313" key="4">
    <source>
        <dbReference type="EMBL" id="OBU04853.1"/>
    </source>
</evidence>
<feature type="domain" description="Integrase DNA-binding" evidence="3">
    <location>
        <begin position="2"/>
        <end position="87"/>
    </location>
</feature>
<evidence type="ECO:0000259" key="3">
    <source>
        <dbReference type="Pfam" id="PF13356"/>
    </source>
</evidence>
<dbReference type="EMBL" id="LZEX01000034">
    <property type="protein sequence ID" value="OBU04853.1"/>
    <property type="molecule type" value="Genomic_DNA"/>
</dbReference>
<dbReference type="AlphaFoldDB" id="A0A1B8H713"/>
<sequence>MLTDTKLKSMKPQDRLYKVSDRDGLYVAVNAGGTLSFRYDYRFNGRRETIYFGSYGPDGVSLAEARQMLIEAKRLLNSGVSPAASKRDGIDRKKGATVFGEYTVRYMQNVRLADSTRALA</sequence>
<protein>
    <recommendedName>
        <fullName evidence="3">Integrase DNA-binding domain-containing protein</fullName>
    </recommendedName>
</protein>
<dbReference type="Gene3D" id="3.30.160.390">
    <property type="entry name" value="Integrase, DNA-binding domain"/>
    <property type="match status" value="1"/>
</dbReference>
<dbReference type="InterPro" id="IPR050808">
    <property type="entry name" value="Phage_Integrase"/>
</dbReference>
<comment type="similarity">
    <text evidence="1">Belongs to the 'phage' integrase family.</text>
</comment>
<evidence type="ECO:0000256" key="2">
    <source>
        <dbReference type="ARBA" id="ARBA00022908"/>
    </source>
</evidence>
<keyword evidence="2" id="KW-0229">DNA integration</keyword>
<reference evidence="4 5" key="1">
    <citation type="submission" date="2016-06" db="EMBL/GenBank/DDBJ databases">
        <authorList>
            <person name="Kjaerup R.B."/>
            <person name="Dalgaard T.S."/>
            <person name="Juul-Madsen H.R."/>
        </authorList>
    </citation>
    <scope>NUCLEOTIDE SEQUENCE [LARGE SCALE GENOMIC DNA]</scope>
    <source>
        <strain evidence="4 5">GCSL-Mp3</strain>
    </source>
</reference>
<dbReference type="GO" id="GO:0015074">
    <property type="term" value="P:DNA integration"/>
    <property type="evidence" value="ECO:0007669"/>
    <property type="project" value="UniProtKB-KW"/>
</dbReference>